<feature type="transmembrane region" description="Helical" evidence="6">
    <location>
        <begin position="129"/>
        <end position="147"/>
    </location>
</feature>
<feature type="transmembrane region" description="Helical" evidence="6">
    <location>
        <begin position="63"/>
        <end position="80"/>
    </location>
</feature>
<keyword evidence="4 6" id="KW-1133">Transmembrane helix</keyword>
<name>A0A1L8TPJ9_9ENTE</name>
<feature type="transmembrane region" description="Helical" evidence="6">
    <location>
        <begin position="34"/>
        <end position="51"/>
    </location>
</feature>
<keyword evidence="5 6" id="KW-0472">Membrane</keyword>
<evidence type="ECO:0000313" key="9">
    <source>
        <dbReference type="Proteomes" id="UP000182077"/>
    </source>
</evidence>
<dbReference type="InterPro" id="IPR011701">
    <property type="entry name" value="MFS"/>
</dbReference>
<evidence type="ECO:0000256" key="2">
    <source>
        <dbReference type="ARBA" id="ARBA00022448"/>
    </source>
</evidence>
<keyword evidence="9" id="KW-1185">Reference proteome</keyword>
<evidence type="ECO:0000256" key="3">
    <source>
        <dbReference type="ARBA" id="ARBA00022692"/>
    </source>
</evidence>
<evidence type="ECO:0000256" key="1">
    <source>
        <dbReference type="ARBA" id="ARBA00004651"/>
    </source>
</evidence>
<evidence type="ECO:0000313" key="8">
    <source>
        <dbReference type="EMBL" id="OJG46200.1"/>
    </source>
</evidence>
<dbReference type="Gene3D" id="1.20.1250.20">
    <property type="entry name" value="MFS general substrate transporter like domains"/>
    <property type="match status" value="1"/>
</dbReference>
<proteinExistence type="predicted"/>
<dbReference type="STRING" id="249189.RV04_GL001366"/>
<evidence type="ECO:0000256" key="5">
    <source>
        <dbReference type="ARBA" id="ARBA00023136"/>
    </source>
</evidence>
<dbReference type="GO" id="GO:0022857">
    <property type="term" value="F:transmembrane transporter activity"/>
    <property type="evidence" value="ECO:0007669"/>
    <property type="project" value="InterPro"/>
</dbReference>
<feature type="domain" description="Major facilitator superfamily (MFS) profile" evidence="7">
    <location>
        <begin position="1"/>
        <end position="184"/>
    </location>
</feature>
<dbReference type="PROSITE" id="PS50850">
    <property type="entry name" value="MFS"/>
    <property type="match status" value="1"/>
</dbReference>
<feature type="transmembrane region" description="Helical" evidence="6">
    <location>
        <begin position="6"/>
        <end position="22"/>
    </location>
</feature>
<dbReference type="GO" id="GO:0005886">
    <property type="term" value="C:plasma membrane"/>
    <property type="evidence" value="ECO:0007669"/>
    <property type="project" value="UniProtKB-SubCell"/>
</dbReference>
<evidence type="ECO:0000256" key="4">
    <source>
        <dbReference type="ARBA" id="ARBA00022989"/>
    </source>
</evidence>
<dbReference type="InterPro" id="IPR036259">
    <property type="entry name" value="MFS_trans_sf"/>
</dbReference>
<dbReference type="RefSeq" id="WP_245791042.1">
    <property type="nucleotide sequence ID" value="NZ_JBHSHK010000001.1"/>
</dbReference>
<gene>
    <name evidence="8" type="ORF">RV04_GL001366</name>
</gene>
<keyword evidence="2" id="KW-0813">Transport</keyword>
<protein>
    <recommendedName>
        <fullName evidence="7">Major facilitator superfamily (MFS) profile domain-containing protein</fullName>
    </recommendedName>
</protein>
<dbReference type="InterPro" id="IPR020846">
    <property type="entry name" value="MFS_dom"/>
</dbReference>
<dbReference type="InterPro" id="IPR052524">
    <property type="entry name" value="MFS_Cyanate_Porter"/>
</dbReference>
<accession>A0A1L8TPJ9</accession>
<comment type="caution">
    <text evidence="8">The sequence shown here is derived from an EMBL/GenBank/DDBJ whole genome shotgun (WGS) entry which is preliminary data.</text>
</comment>
<dbReference type="PANTHER" id="PTHR23523">
    <property type="match status" value="1"/>
</dbReference>
<dbReference type="PANTHER" id="PTHR23523:SF2">
    <property type="entry name" value="2-NITROIMIDAZOLE TRANSPORTER"/>
    <property type="match status" value="1"/>
</dbReference>
<keyword evidence="3 6" id="KW-0812">Transmembrane</keyword>
<evidence type="ECO:0000259" key="7">
    <source>
        <dbReference type="PROSITE" id="PS50850"/>
    </source>
</evidence>
<reference evidence="8 9" key="1">
    <citation type="submission" date="2014-12" db="EMBL/GenBank/DDBJ databases">
        <title>Draft genome sequences of 29 type strains of Enterococci.</title>
        <authorList>
            <person name="Zhong Z."/>
            <person name="Sun Z."/>
            <person name="Liu W."/>
            <person name="Zhang W."/>
            <person name="Zhang H."/>
        </authorList>
    </citation>
    <scope>NUCLEOTIDE SEQUENCE [LARGE SCALE GENOMIC DNA]</scope>
    <source>
        <strain evidence="8 9">DSM 17122</strain>
    </source>
</reference>
<comment type="subcellular location">
    <subcellularLocation>
        <location evidence="1">Cell membrane</location>
        <topology evidence="1">Multi-pass membrane protein</topology>
    </subcellularLocation>
</comment>
<feature type="transmembrane region" description="Helical" evidence="6">
    <location>
        <begin position="154"/>
        <end position="173"/>
    </location>
</feature>
<dbReference type="SUPFAM" id="SSF103473">
    <property type="entry name" value="MFS general substrate transporter"/>
    <property type="match status" value="1"/>
</dbReference>
<dbReference type="EMBL" id="JXKQ01000003">
    <property type="protein sequence ID" value="OJG46200.1"/>
    <property type="molecule type" value="Genomic_DNA"/>
</dbReference>
<dbReference type="Pfam" id="PF07690">
    <property type="entry name" value="MFS_1"/>
    <property type="match status" value="1"/>
</dbReference>
<dbReference type="Proteomes" id="UP000182077">
    <property type="component" value="Unassembled WGS sequence"/>
</dbReference>
<sequence>MALFFGIQSGIFYSLITWFVEFFKFKELSNQESVLLLTTFTAMQMAFSFIIPTIMDKFDNDKIWIYICSLSMLIGMLLLSRYNSLGIFLFAVLLLAFSAGGLFPIALLLPLKFVHSPVEASIWTSMVQAFGYMIGGVIPILIGVIIDSTNNLNYLIYSIITGILFILVLTILLPSRKVTNKNGG</sequence>
<organism evidence="8 9">
    <name type="scientific">Enterococcus hermanniensis</name>
    <dbReference type="NCBI Taxonomy" id="249189"/>
    <lineage>
        <taxon>Bacteria</taxon>
        <taxon>Bacillati</taxon>
        <taxon>Bacillota</taxon>
        <taxon>Bacilli</taxon>
        <taxon>Lactobacillales</taxon>
        <taxon>Enterococcaceae</taxon>
        <taxon>Enterococcus</taxon>
    </lineage>
</organism>
<dbReference type="AlphaFoldDB" id="A0A1L8TPJ9"/>
<evidence type="ECO:0000256" key="6">
    <source>
        <dbReference type="SAM" id="Phobius"/>
    </source>
</evidence>
<feature type="transmembrane region" description="Helical" evidence="6">
    <location>
        <begin position="87"/>
        <end position="109"/>
    </location>
</feature>